<dbReference type="InterPro" id="IPR004447">
    <property type="entry name" value="Peptidase_S41A"/>
</dbReference>
<dbReference type="Pfam" id="PF17820">
    <property type="entry name" value="PDZ_6"/>
    <property type="match status" value="1"/>
</dbReference>
<dbReference type="PANTHER" id="PTHR32060">
    <property type="entry name" value="TAIL-SPECIFIC PROTEASE"/>
    <property type="match status" value="1"/>
</dbReference>
<evidence type="ECO:0000256" key="6">
    <source>
        <dbReference type="SAM" id="Phobius"/>
    </source>
</evidence>
<organism evidence="8 9">
    <name type="scientific">Actomonas aquatica</name>
    <dbReference type="NCBI Taxonomy" id="2866162"/>
    <lineage>
        <taxon>Bacteria</taxon>
        <taxon>Pseudomonadati</taxon>
        <taxon>Verrucomicrobiota</taxon>
        <taxon>Opitutia</taxon>
        <taxon>Opitutales</taxon>
        <taxon>Opitutaceae</taxon>
        <taxon>Actomonas</taxon>
    </lineage>
</organism>
<dbReference type="CDD" id="cd07560">
    <property type="entry name" value="Peptidase_S41_CPP"/>
    <property type="match status" value="1"/>
</dbReference>
<evidence type="ECO:0000256" key="5">
    <source>
        <dbReference type="RuleBase" id="RU004404"/>
    </source>
</evidence>
<dbReference type="RefSeq" id="WP_221030833.1">
    <property type="nucleotide sequence ID" value="NZ_CP139781.1"/>
</dbReference>
<gene>
    <name evidence="8" type="ORF">K1X11_006015</name>
</gene>
<keyword evidence="4 5" id="KW-0720">Serine protease</keyword>
<dbReference type="EMBL" id="CP139781">
    <property type="protein sequence ID" value="WRQ88954.1"/>
    <property type="molecule type" value="Genomic_DNA"/>
</dbReference>
<evidence type="ECO:0000313" key="8">
    <source>
        <dbReference type="EMBL" id="WRQ88954.1"/>
    </source>
</evidence>
<reference evidence="8 9" key="1">
    <citation type="submission" date="2023-12" db="EMBL/GenBank/DDBJ databases">
        <title>Description of an unclassified Opitutus bacterium of Verrucomicrobiota.</title>
        <authorList>
            <person name="Zhang D.-F."/>
        </authorList>
    </citation>
    <scope>NUCLEOTIDE SEQUENCE [LARGE SCALE GENOMIC DNA]</scope>
    <source>
        <strain evidence="8 9">WL0086</strain>
    </source>
</reference>
<keyword evidence="6" id="KW-0812">Transmembrane</keyword>
<dbReference type="Gene3D" id="2.30.42.10">
    <property type="match status" value="1"/>
</dbReference>
<dbReference type="InterPro" id="IPR029045">
    <property type="entry name" value="ClpP/crotonase-like_dom_sf"/>
</dbReference>
<evidence type="ECO:0000256" key="3">
    <source>
        <dbReference type="ARBA" id="ARBA00022801"/>
    </source>
</evidence>
<protein>
    <submittedName>
        <fullName evidence="8">S41 family peptidase</fullName>
    </submittedName>
</protein>
<dbReference type="NCBIfam" id="TIGR00225">
    <property type="entry name" value="prc"/>
    <property type="match status" value="1"/>
</dbReference>
<sequence>MLKRILSLSVGMVVGTLIAMGLLHVVELLGLRQDAELRKASTYYRQVLQLVQEQYVDEAAAEDVNTLTREALVGMMENLDPHSSYLRASDFAHLQEDLDSQFGGIGVQIERREDQVVVVAPIAGTPGERAGILRGDVVLAVEGESMRGKTLNEVVERMRGKPGTSVQVSFGREGVDEPIELTIVREFIRVESVTDVRMLEGNIGYVRIVQFSEPTAEEMHAALAQLLGEGARALIIDVRNNPGGLLTSAADVLEPFFERGDLLVYTQGRQAEDREELRSRNEKDPIELPMAVLINAGSASAAEILAGALKDTGKAVVVGERSFGKGSVQTLFRLNEGEALRLTTARYYTPGGETIHERGVPPDVEVIMSPDEDRNVALQRLRPDLNDPAAFEERFGIAPVADRQLDAAQAILEAALLIEQKEEAAQP</sequence>
<dbReference type="Proteomes" id="UP000738431">
    <property type="component" value="Chromosome"/>
</dbReference>
<dbReference type="SUPFAM" id="SSF52096">
    <property type="entry name" value="ClpP/crotonase"/>
    <property type="match status" value="1"/>
</dbReference>
<dbReference type="SUPFAM" id="SSF50156">
    <property type="entry name" value="PDZ domain-like"/>
    <property type="match status" value="1"/>
</dbReference>
<keyword evidence="6" id="KW-0472">Membrane</keyword>
<comment type="similarity">
    <text evidence="1 5">Belongs to the peptidase S41A family.</text>
</comment>
<dbReference type="InterPro" id="IPR005151">
    <property type="entry name" value="Tail-specific_protease"/>
</dbReference>
<dbReference type="PROSITE" id="PS50106">
    <property type="entry name" value="PDZ"/>
    <property type="match status" value="1"/>
</dbReference>
<evidence type="ECO:0000256" key="4">
    <source>
        <dbReference type="ARBA" id="ARBA00022825"/>
    </source>
</evidence>
<keyword evidence="3 5" id="KW-0378">Hydrolase</keyword>
<dbReference type="InterPro" id="IPR001478">
    <property type="entry name" value="PDZ"/>
</dbReference>
<evidence type="ECO:0000259" key="7">
    <source>
        <dbReference type="PROSITE" id="PS50106"/>
    </source>
</evidence>
<feature type="domain" description="PDZ" evidence="7">
    <location>
        <begin position="91"/>
        <end position="159"/>
    </location>
</feature>
<dbReference type="PANTHER" id="PTHR32060:SF30">
    <property type="entry name" value="CARBOXY-TERMINAL PROCESSING PROTEASE CTPA"/>
    <property type="match status" value="1"/>
</dbReference>
<keyword evidence="9" id="KW-1185">Reference proteome</keyword>
<evidence type="ECO:0000256" key="1">
    <source>
        <dbReference type="ARBA" id="ARBA00009179"/>
    </source>
</evidence>
<dbReference type="Gene3D" id="3.30.750.44">
    <property type="match status" value="1"/>
</dbReference>
<name>A0ABZ1CBI7_9BACT</name>
<dbReference type="InterPro" id="IPR036034">
    <property type="entry name" value="PDZ_sf"/>
</dbReference>
<evidence type="ECO:0000256" key="2">
    <source>
        <dbReference type="ARBA" id="ARBA00022670"/>
    </source>
</evidence>
<accession>A0ABZ1CBI7</accession>
<evidence type="ECO:0000313" key="9">
    <source>
        <dbReference type="Proteomes" id="UP000738431"/>
    </source>
</evidence>
<dbReference type="CDD" id="cd06782">
    <property type="entry name" value="cpPDZ_CPP-like"/>
    <property type="match status" value="1"/>
</dbReference>
<dbReference type="InterPro" id="IPR041489">
    <property type="entry name" value="PDZ_6"/>
</dbReference>
<dbReference type="SMART" id="SM00228">
    <property type="entry name" value="PDZ"/>
    <property type="match status" value="1"/>
</dbReference>
<feature type="transmembrane region" description="Helical" evidence="6">
    <location>
        <begin position="6"/>
        <end position="29"/>
    </location>
</feature>
<keyword evidence="6" id="KW-1133">Transmembrane helix</keyword>
<dbReference type="Gene3D" id="3.90.226.10">
    <property type="entry name" value="2-enoyl-CoA Hydratase, Chain A, domain 1"/>
    <property type="match status" value="1"/>
</dbReference>
<dbReference type="SMART" id="SM00245">
    <property type="entry name" value="TSPc"/>
    <property type="match status" value="1"/>
</dbReference>
<keyword evidence="2 5" id="KW-0645">Protease</keyword>
<proteinExistence type="inferred from homology"/>
<dbReference type="Pfam" id="PF03572">
    <property type="entry name" value="Peptidase_S41"/>
    <property type="match status" value="1"/>
</dbReference>